<evidence type="ECO:0000256" key="5">
    <source>
        <dbReference type="ARBA" id="ARBA00022771"/>
    </source>
</evidence>
<dbReference type="InterPro" id="IPR001126">
    <property type="entry name" value="UmuC"/>
</dbReference>
<evidence type="ECO:0000259" key="13">
    <source>
        <dbReference type="PROSITE" id="PS50173"/>
    </source>
</evidence>
<evidence type="ECO:0000256" key="2">
    <source>
        <dbReference type="ARBA" id="ARBA00022679"/>
    </source>
</evidence>
<dbReference type="EMBL" id="HE616742">
    <property type="protein sequence ID" value="CCE89719.1"/>
    <property type="molecule type" value="Genomic_DNA"/>
</dbReference>
<dbReference type="PROSITE" id="PS51907">
    <property type="entry name" value="ZF_UBZ3"/>
    <property type="match status" value="1"/>
</dbReference>
<dbReference type="OrthoDB" id="5723at2759"/>
<evidence type="ECO:0000256" key="11">
    <source>
        <dbReference type="SAM" id="MobiDB-lite"/>
    </source>
</evidence>
<keyword evidence="16" id="KW-1185">Reference proteome</keyword>
<dbReference type="FunFam" id="3.40.1170.60:FF:000008">
    <property type="entry name" value="DNA polymerase eta subunit"/>
    <property type="match status" value="1"/>
</dbReference>
<dbReference type="InterPro" id="IPR043128">
    <property type="entry name" value="Rev_trsase/Diguanyl_cyclase"/>
</dbReference>
<dbReference type="GO" id="GO:0003684">
    <property type="term" value="F:damaged DNA binding"/>
    <property type="evidence" value="ECO:0007669"/>
    <property type="project" value="InterPro"/>
</dbReference>
<dbReference type="eggNOG" id="KOG2095">
    <property type="taxonomic scope" value="Eukaryota"/>
</dbReference>
<gene>
    <name evidence="15" type="primary">TDEL0A03870</name>
    <name evidence="15" type="ORF">TDEL_0A03870</name>
</gene>
<dbReference type="Gene3D" id="1.10.150.20">
    <property type="entry name" value="5' to 3' exonuclease, C-terminal subdomain"/>
    <property type="match status" value="1"/>
</dbReference>
<evidence type="ECO:0000259" key="12">
    <source>
        <dbReference type="PROSITE" id="PS50157"/>
    </source>
</evidence>
<dbReference type="GO" id="GO:0007064">
    <property type="term" value="P:mitotic sister chromatid cohesion"/>
    <property type="evidence" value="ECO:0007669"/>
    <property type="project" value="EnsemblFungi"/>
</dbReference>
<dbReference type="GO" id="GO:0006281">
    <property type="term" value="P:DNA repair"/>
    <property type="evidence" value="ECO:0007669"/>
    <property type="project" value="UniProtKB-KW"/>
</dbReference>
<evidence type="ECO:0000256" key="4">
    <source>
        <dbReference type="ARBA" id="ARBA00022763"/>
    </source>
</evidence>
<dbReference type="GO" id="GO:0007059">
    <property type="term" value="P:chromosome segregation"/>
    <property type="evidence" value="ECO:0007669"/>
    <property type="project" value="EnsemblFungi"/>
</dbReference>
<dbReference type="GO" id="GO:0042276">
    <property type="term" value="P:error-prone translesion synthesis"/>
    <property type="evidence" value="ECO:0007669"/>
    <property type="project" value="EnsemblFungi"/>
</dbReference>
<dbReference type="SUPFAM" id="SSF56672">
    <property type="entry name" value="DNA/RNA polymerases"/>
    <property type="match status" value="1"/>
</dbReference>
<dbReference type="InterPro" id="IPR052230">
    <property type="entry name" value="DNA_polymerase_eta"/>
</dbReference>
<dbReference type="HOGENOM" id="CLU_012348_7_3_1"/>
<dbReference type="KEGG" id="tdl:TDEL_0A03870"/>
<feature type="domain" description="UBZ3-type" evidence="14">
    <location>
        <begin position="545"/>
        <end position="580"/>
    </location>
</feature>
<evidence type="ECO:0000259" key="14">
    <source>
        <dbReference type="PROSITE" id="PS51907"/>
    </source>
</evidence>
<dbReference type="GeneID" id="11502861"/>
<dbReference type="PIRSF" id="PIRSF036603">
    <property type="entry name" value="DPol_eta"/>
    <property type="match status" value="1"/>
</dbReference>
<dbReference type="GO" id="GO:0003887">
    <property type="term" value="F:DNA-directed DNA polymerase activity"/>
    <property type="evidence" value="ECO:0007669"/>
    <property type="project" value="EnsemblFungi"/>
</dbReference>
<dbReference type="Gene3D" id="3.40.1170.60">
    <property type="match status" value="1"/>
</dbReference>
<dbReference type="Pfam" id="PF11799">
    <property type="entry name" value="IMS_C"/>
    <property type="match status" value="1"/>
</dbReference>
<dbReference type="InterPro" id="IPR036775">
    <property type="entry name" value="DNA_pol_Y-fam_lit_finger_sf"/>
</dbReference>
<keyword evidence="4" id="KW-0227">DNA damage</keyword>
<dbReference type="AlphaFoldDB" id="G8ZM75"/>
<accession>G8ZM75</accession>
<evidence type="ECO:0000256" key="10">
    <source>
        <dbReference type="PROSITE-ProRule" id="PRU00042"/>
    </source>
</evidence>
<dbReference type="Gene3D" id="3.30.1490.100">
    <property type="entry name" value="DNA polymerase, Y-family, little finger domain"/>
    <property type="match status" value="1"/>
</dbReference>
<evidence type="ECO:0000256" key="8">
    <source>
        <dbReference type="ARBA" id="ARBA00023242"/>
    </source>
</evidence>
<dbReference type="GO" id="GO:0005739">
    <property type="term" value="C:mitochondrion"/>
    <property type="evidence" value="ECO:0007669"/>
    <property type="project" value="EnsemblFungi"/>
</dbReference>
<reference evidence="15 16" key="1">
    <citation type="journal article" date="2011" name="Proc. Natl. Acad. Sci. U.S.A.">
        <title>Evolutionary erosion of yeast sex chromosomes by mating-type switching accidents.</title>
        <authorList>
            <person name="Gordon J.L."/>
            <person name="Armisen D."/>
            <person name="Proux-Wera E."/>
            <person name="Oheigeartaigh S.S."/>
            <person name="Byrne K.P."/>
            <person name="Wolfe K.H."/>
        </authorList>
    </citation>
    <scope>NUCLEOTIDE SEQUENCE [LARGE SCALE GENOMIC DNA]</scope>
    <source>
        <strain evidence="16">ATCC 10662 / CBS 1146 / NBRC 0425 / NCYC 2629 / NRRL Y-866</strain>
    </source>
</reference>
<feature type="domain" description="C2H2-type" evidence="12">
    <location>
        <begin position="550"/>
        <end position="572"/>
    </location>
</feature>
<evidence type="ECO:0000256" key="1">
    <source>
        <dbReference type="ARBA" id="ARBA00004123"/>
    </source>
</evidence>
<keyword evidence="8" id="KW-0539">Nucleus</keyword>
<evidence type="ECO:0000256" key="9">
    <source>
        <dbReference type="ARBA" id="ARBA00044975"/>
    </source>
</evidence>
<feature type="domain" description="UmuC" evidence="13">
    <location>
        <begin position="26"/>
        <end position="307"/>
    </location>
</feature>
<name>G8ZM75_TORDE</name>
<evidence type="ECO:0000256" key="3">
    <source>
        <dbReference type="ARBA" id="ARBA00022723"/>
    </source>
</evidence>
<dbReference type="RefSeq" id="XP_003678930.1">
    <property type="nucleotide sequence ID" value="XM_003678882.1"/>
</dbReference>
<feature type="region of interest" description="Disordered" evidence="11">
    <location>
        <begin position="584"/>
        <end position="629"/>
    </location>
</feature>
<evidence type="ECO:0000313" key="15">
    <source>
        <dbReference type="EMBL" id="CCE89719.1"/>
    </source>
</evidence>
<dbReference type="PANTHER" id="PTHR45873">
    <property type="entry name" value="DNA POLYMERASE ETA"/>
    <property type="match status" value="1"/>
</dbReference>
<dbReference type="Pfam" id="PF00817">
    <property type="entry name" value="IMS"/>
    <property type="match status" value="1"/>
</dbReference>
<dbReference type="PROSITE" id="PS50173">
    <property type="entry name" value="UMUC"/>
    <property type="match status" value="1"/>
</dbReference>
<dbReference type="GO" id="GO:0005634">
    <property type="term" value="C:nucleus"/>
    <property type="evidence" value="ECO:0007669"/>
    <property type="project" value="UniProtKB-SubCell"/>
</dbReference>
<evidence type="ECO:0000256" key="7">
    <source>
        <dbReference type="ARBA" id="ARBA00023204"/>
    </source>
</evidence>
<dbReference type="GO" id="GO:0035861">
    <property type="term" value="C:site of double-strand break"/>
    <property type="evidence" value="ECO:0007669"/>
    <property type="project" value="TreeGrafter"/>
</dbReference>
<comment type="subcellular location">
    <subcellularLocation>
        <location evidence="1">Nucleus</location>
    </subcellularLocation>
</comment>
<dbReference type="GO" id="GO:0009314">
    <property type="term" value="P:response to radiation"/>
    <property type="evidence" value="ECO:0007669"/>
    <property type="project" value="TreeGrafter"/>
</dbReference>
<keyword evidence="2" id="KW-0808">Transferase</keyword>
<dbReference type="STRING" id="1076872.G8ZM75"/>
<keyword evidence="3" id="KW-0479">Metal-binding</keyword>
<keyword evidence="6" id="KW-0862">Zinc</keyword>
<dbReference type="FunCoup" id="G8ZM75">
    <property type="interactions" value="645"/>
</dbReference>
<dbReference type="InterPro" id="IPR017961">
    <property type="entry name" value="DNA_pol_Y-fam_little_finger"/>
</dbReference>
<dbReference type="GO" id="GO:0005657">
    <property type="term" value="C:replication fork"/>
    <property type="evidence" value="ECO:0007669"/>
    <property type="project" value="EnsemblFungi"/>
</dbReference>
<dbReference type="Proteomes" id="UP000005627">
    <property type="component" value="Chromosome 1"/>
</dbReference>
<dbReference type="InterPro" id="IPR013087">
    <property type="entry name" value="Znf_C2H2_type"/>
</dbReference>
<dbReference type="GO" id="GO:0008270">
    <property type="term" value="F:zinc ion binding"/>
    <property type="evidence" value="ECO:0007669"/>
    <property type="project" value="UniProtKB-KW"/>
</dbReference>
<evidence type="ECO:0000313" key="16">
    <source>
        <dbReference type="Proteomes" id="UP000005627"/>
    </source>
</evidence>
<sequence length="637" mass="72235">MSKYKWKDLVKLKSKNESYESPLSVLCHIDVNCFYAQVEAVRCGYTKDDPVVCVQWNSIVAVSYAARKYGITRMNTIQQALKKTQDLIPIHTAVFRKGEDFWQYHDGWGPWNEDKEKQLPSSIYKISLDPYRRESRKIFKIFTEYCDLAEKASVDEVFLDIARLCLQKLMGSEQILPGKENHNTIQLMQQMFKDGTYDSDAFLPPVPEELKELKFVGNLLNPNDEPLIEDWDDVLFALGSQIAQELRDEIRQNLGYTTSCGLARTKIVCKLASNFKKPDAQTIIKNSCINAFLDIGKFEITSFWSLGGILGKELIQVLHLPEDGTIRAVRERWPQRDDLRIYLNRSAREFASKGQANGIIDLSRTNEVADKLYDAVRGQHRLPVVPQTMVKSLMSNKNMTGQACNSLGDCFSWLEVFAGELAGRVHELQQEYNKIIIPRTVHVLVRAKSGEAHSKSCQFQQNGKLSSQDLLKAGAKLTAEIDARFARGKEYAFYPLQNINMSLSNLEVLSSKKSVVEMFGGQASAHKSKIELPPIIDLPKSGSSEVRNDYSCRSCNITFNNEKDFQEHADFHIAMSLSEKINGTSEGSNNLSLGERRLLNSQKRRGSTPELPGKRRPKKKKNDRGSATDIYHYFAKG</sequence>
<dbReference type="InterPro" id="IPR043502">
    <property type="entry name" value="DNA/RNA_pol_sf"/>
</dbReference>
<evidence type="ECO:0000256" key="6">
    <source>
        <dbReference type="ARBA" id="ARBA00022833"/>
    </source>
</evidence>
<dbReference type="InterPro" id="IPR041298">
    <property type="entry name" value="UBZ3"/>
</dbReference>
<keyword evidence="7" id="KW-0234">DNA repair</keyword>
<proteinExistence type="predicted"/>
<dbReference type="PANTHER" id="PTHR45873:SF1">
    <property type="entry name" value="DNA POLYMERASE ETA"/>
    <property type="match status" value="1"/>
</dbReference>
<dbReference type="PROSITE" id="PS50157">
    <property type="entry name" value="ZINC_FINGER_C2H2_2"/>
    <property type="match status" value="1"/>
</dbReference>
<protein>
    <recommendedName>
        <fullName evidence="9">DNA polymerase eta</fullName>
    </recommendedName>
</protein>
<dbReference type="Gene3D" id="3.30.70.270">
    <property type="match status" value="1"/>
</dbReference>
<dbReference type="GO" id="GO:0070987">
    <property type="term" value="P:error-free translesion synthesis"/>
    <property type="evidence" value="ECO:0007669"/>
    <property type="project" value="EnsemblFungi"/>
</dbReference>
<organism evidence="15 16">
    <name type="scientific">Torulaspora delbrueckii</name>
    <name type="common">Yeast</name>
    <name type="synonym">Candida colliculosa</name>
    <dbReference type="NCBI Taxonomy" id="4950"/>
    <lineage>
        <taxon>Eukaryota</taxon>
        <taxon>Fungi</taxon>
        <taxon>Dikarya</taxon>
        <taxon>Ascomycota</taxon>
        <taxon>Saccharomycotina</taxon>
        <taxon>Saccharomycetes</taxon>
        <taxon>Saccharomycetales</taxon>
        <taxon>Saccharomycetaceae</taxon>
        <taxon>Torulaspora</taxon>
    </lineage>
</organism>
<dbReference type="InParanoid" id="G8ZM75"/>
<keyword evidence="5 10" id="KW-0863">Zinc-finger</keyword>
<dbReference type="Pfam" id="PF18439">
    <property type="entry name" value="zf_UBZ"/>
    <property type="match status" value="1"/>
</dbReference>
<dbReference type="SUPFAM" id="SSF100879">
    <property type="entry name" value="Lesion bypass DNA polymerase (Y-family), little finger domain"/>
    <property type="match status" value="1"/>
</dbReference>
<dbReference type="PROSITE" id="PS00028">
    <property type="entry name" value="ZINC_FINGER_C2H2_1"/>
    <property type="match status" value="1"/>
</dbReference>